<sequence>MGPMGKKLFISILLFSYFFVPQALSDVYAINAVGCKDKSPASAPVLTSAVAEKDSVTLIWTEAQDPLTYYLVAYGRTETEIEYGSPNVGGRGTTSYVVGKLDQGVKYYFKVRAVNGCKPGKFSNKLSATPGISKGVTKTPNLSIYKSVQGASISATYPVKAEMEIPAPLATIVEESSKCTTCISWQLLIVEAILLILYFYLAEKITFLKPIFSIAIPSAMYILFWEINRECSLKEFACKYFLPLEIMIFMVIVIVYKRISYKERKKK</sequence>
<gene>
    <name evidence="3" type="ORF">A2975_02315</name>
</gene>
<dbReference type="Gene3D" id="2.60.40.10">
    <property type="entry name" value="Immunoglobulins"/>
    <property type="match status" value="1"/>
</dbReference>
<name>A0A1F8C0V8_9BACT</name>
<feature type="transmembrane region" description="Helical" evidence="1">
    <location>
        <begin position="240"/>
        <end position="259"/>
    </location>
</feature>
<feature type="transmembrane region" description="Helical" evidence="1">
    <location>
        <begin position="208"/>
        <end position="228"/>
    </location>
</feature>
<dbReference type="CDD" id="cd00063">
    <property type="entry name" value="FN3"/>
    <property type="match status" value="1"/>
</dbReference>
<keyword evidence="1" id="KW-0472">Membrane</keyword>
<keyword evidence="1" id="KW-0812">Transmembrane</keyword>
<dbReference type="EMBL" id="MGHL01000013">
    <property type="protein sequence ID" value="OGM69245.1"/>
    <property type="molecule type" value="Genomic_DNA"/>
</dbReference>
<dbReference type="Pfam" id="PF00041">
    <property type="entry name" value="fn3"/>
    <property type="match status" value="1"/>
</dbReference>
<dbReference type="InterPro" id="IPR003961">
    <property type="entry name" value="FN3_dom"/>
</dbReference>
<reference evidence="3 4" key="1">
    <citation type="journal article" date="2016" name="Nat. Commun.">
        <title>Thousands of microbial genomes shed light on interconnected biogeochemical processes in an aquifer system.</title>
        <authorList>
            <person name="Anantharaman K."/>
            <person name="Brown C.T."/>
            <person name="Hug L.A."/>
            <person name="Sharon I."/>
            <person name="Castelle C.J."/>
            <person name="Probst A.J."/>
            <person name="Thomas B.C."/>
            <person name="Singh A."/>
            <person name="Wilkins M.J."/>
            <person name="Karaoz U."/>
            <person name="Brodie E.L."/>
            <person name="Williams K.H."/>
            <person name="Hubbard S.S."/>
            <person name="Banfield J.F."/>
        </authorList>
    </citation>
    <scope>NUCLEOTIDE SEQUENCE [LARGE SCALE GENOMIC DNA]</scope>
</reference>
<comment type="caution">
    <text evidence="3">The sequence shown here is derived from an EMBL/GenBank/DDBJ whole genome shotgun (WGS) entry which is preliminary data.</text>
</comment>
<dbReference type="InterPro" id="IPR013783">
    <property type="entry name" value="Ig-like_fold"/>
</dbReference>
<dbReference type="SMART" id="SM00060">
    <property type="entry name" value="FN3"/>
    <property type="match status" value="1"/>
</dbReference>
<evidence type="ECO:0000313" key="3">
    <source>
        <dbReference type="EMBL" id="OGM69245.1"/>
    </source>
</evidence>
<protein>
    <recommendedName>
        <fullName evidence="2">Fibronectin type-III domain-containing protein</fullName>
    </recommendedName>
</protein>
<evidence type="ECO:0000256" key="1">
    <source>
        <dbReference type="SAM" id="Phobius"/>
    </source>
</evidence>
<proteinExistence type="predicted"/>
<evidence type="ECO:0000259" key="2">
    <source>
        <dbReference type="PROSITE" id="PS50853"/>
    </source>
</evidence>
<evidence type="ECO:0000313" key="4">
    <source>
        <dbReference type="Proteomes" id="UP000178429"/>
    </source>
</evidence>
<dbReference type="AlphaFoldDB" id="A0A1F8C0V8"/>
<feature type="domain" description="Fibronectin type-III" evidence="2">
    <location>
        <begin position="40"/>
        <end position="133"/>
    </location>
</feature>
<dbReference type="PROSITE" id="PS50853">
    <property type="entry name" value="FN3"/>
    <property type="match status" value="1"/>
</dbReference>
<dbReference type="SUPFAM" id="SSF49265">
    <property type="entry name" value="Fibronectin type III"/>
    <property type="match status" value="1"/>
</dbReference>
<accession>A0A1F8C0V8</accession>
<dbReference type="InterPro" id="IPR036116">
    <property type="entry name" value="FN3_sf"/>
</dbReference>
<dbReference type="Proteomes" id="UP000178429">
    <property type="component" value="Unassembled WGS sequence"/>
</dbReference>
<keyword evidence="1" id="KW-1133">Transmembrane helix</keyword>
<organism evidence="3 4">
    <name type="scientific">Candidatus Woesebacteria bacterium RIFCSPLOWO2_01_FULL_44_14</name>
    <dbReference type="NCBI Taxonomy" id="1802525"/>
    <lineage>
        <taxon>Bacteria</taxon>
        <taxon>Candidatus Woeseibacteriota</taxon>
    </lineage>
</organism>
<dbReference type="STRING" id="1802525.A2975_02315"/>
<feature type="transmembrane region" description="Helical" evidence="1">
    <location>
        <begin position="183"/>
        <end position="201"/>
    </location>
</feature>